<evidence type="ECO:0000313" key="1">
    <source>
        <dbReference type="EMBL" id="MDG5753485.1"/>
    </source>
</evidence>
<dbReference type="RefSeq" id="WP_124564403.1">
    <property type="nucleotide sequence ID" value="NZ_JARRRY010000002.1"/>
</dbReference>
<accession>A0ABT6H4D2</accession>
<dbReference type="GO" id="GO:0016787">
    <property type="term" value="F:hydrolase activity"/>
    <property type="evidence" value="ECO:0007669"/>
    <property type="project" value="UniProtKB-KW"/>
</dbReference>
<evidence type="ECO:0000313" key="2">
    <source>
        <dbReference type="Proteomes" id="UP001218246"/>
    </source>
</evidence>
<keyword evidence="2" id="KW-1185">Reference proteome</keyword>
<gene>
    <name evidence="1" type="ORF">P6P90_05780</name>
</gene>
<dbReference type="Proteomes" id="UP001218246">
    <property type="component" value="Unassembled WGS sequence"/>
</dbReference>
<comment type="caution">
    <text evidence="1">The sequence shown here is derived from an EMBL/GenBank/DDBJ whole genome shotgun (WGS) entry which is preliminary data.</text>
</comment>
<name>A0ABT6H4D2_9BACI</name>
<reference evidence="1 2" key="1">
    <citation type="submission" date="2023-04" db="EMBL/GenBank/DDBJ databases">
        <title>Ectobacillus antri isolated from activated sludge.</title>
        <authorList>
            <person name="Yan P."/>
            <person name="Liu X."/>
        </authorList>
    </citation>
    <scope>NUCLEOTIDE SEQUENCE [LARGE SCALE GENOMIC DNA]</scope>
    <source>
        <strain evidence="1 2">C18H</strain>
    </source>
</reference>
<dbReference type="EMBL" id="JARULN010000003">
    <property type="protein sequence ID" value="MDG5753485.1"/>
    <property type="molecule type" value="Genomic_DNA"/>
</dbReference>
<sequence>MMEKQTYYISVGEGSISRSKTANTYSFEIQATDEEIIRLRQLFDSAYVEDIRSFWRSHIPFLEYHHDHANDKYDARLQEAYRMIYELGDGEAKELIAQMGIIDGL</sequence>
<organism evidence="1 2">
    <name type="scientific">Ectobacillus antri</name>
    <dbReference type="NCBI Taxonomy" id="2486280"/>
    <lineage>
        <taxon>Bacteria</taxon>
        <taxon>Bacillati</taxon>
        <taxon>Bacillota</taxon>
        <taxon>Bacilli</taxon>
        <taxon>Bacillales</taxon>
        <taxon>Bacillaceae</taxon>
        <taxon>Ectobacillus</taxon>
    </lineage>
</organism>
<proteinExistence type="predicted"/>
<keyword evidence="1" id="KW-0378">Hydrolase</keyword>
<protein>
    <submittedName>
        <fullName evidence="1">Hydrolase</fullName>
    </submittedName>
</protein>